<dbReference type="Pfam" id="PF00534">
    <property type="entry name" value="Glycos_transf_1"/>
    <property type="match status" value="1"/>
</dbReference>
<dbReference type="GO" id="GO:0016757">
    <property type="term" value="F:glycosyltransferase activity"/>
    <property type="evidence" value="ECO:0007669"/>
    <property type="project" value="InterPro"/>
</dbReference>
<dbReference type="InterPro" id="IPR008928">
    <property type="entry name" value="6-hairpin_glycosidase_sf"/>
</dbReference>
<gene>
    <name evidence="3" type="ORF">KDW_05130</name>
</gene>
<dbReference type="SUPFAM" id="SSF53756">
    <property type="entry name" value="UDP-Glycosyltransferase/glycogen phosphorylase"/>
    <property type="match status" value="1"/>
</dbReference>
<evidence type="ECO:0000313" key="4">
    <source>
        <dbReference type="Proteomes" id="UP000326912"/>
    </source>
</evidence>
<evidence type="ECO:0008006" key="5">
    <source>
        <dbReference type="Google" id="ProtNLM"/>
    </source>
</evidence>
<reference evidence="3 4" key="1">
    <citation type="submission" date="2019-10" db="EMBL/GenBank/DDBJ databases">
        <title>Dictyobacter vulcani sp. nov., within the class Ktedonobacteria, isolated from soil of volcanic Mt. Zao.</title>
        <authorList>
            <person name="Zheng Y."/>
            <person name="Wang C.M."/>
            <person name="Sakai Y."/>
            <person name="Abe K."/>
            <person name="Yokota A."/>
            <person name="Yabe S."/>
        </authorList>
    </citation>
    <scope>NUCLEOTIDE SEQUENCE [LARGE SCALE GENOMIC DNA]</scope>
    <source>
        <strain evidence="3 4">W12</strain>
    </source>
</reference>
<evidence type="ECO:0000259" key="1">
    <source>
        <dbReference type="Pfam" id="PF00534"/>
    </source>
</evidence>
<evidence type="ECO:0000313" key="3">
    <source>
        <dbReference type="EMBL" id="GER86351.1"/>
    </source>
</evidence>
<sequence>MDRHISEKRSKTSLKEAKSASLLSVYPIDMSSVISSWKFHLDHAGVPSQVPHIGYHPTVIAQYALAQWNQYLASKSQDHLNAFLTQARWLIEYEVRIVNGAGGWPISSTQIPNRYVKGPWLSALTQGLGLSVLMRAYQVTQEEPFREVAYRVALTFQHDILDGGVSTPIGEKGIFFEEMAVYPASHNLNGFIFALFGLYDYSTIHSNDQVNELIQCALSTMQLLLDEFDCGFWTRTDLLYRQLSLPDQFALQVLLLEALAGYVGNKRCLEVAARWKSYQQRFGTRLRYQITSYCRFIIHKLLKRIRANLFHQSESPSGLRVCVPITAFPVTGGMRTVLTRVAEVTTDVWKMEYLTPEVGPHAEKFIIHKFRNTGTSPFRFPTVWFYSLAGLRKLVSLMWHDAGYDVIFPQDGIFTAAFAGLAAKLAGVRVICIDHGNLVSSLSSIYHDERIHALASKHWLRQLIERFLLFGYWPSLSFLAWLAARFIDHFYVPGVTGDGVEDICRHFGIGPSRLTRFVNAVEINHHVLLDAVSKAELRKKLGIPAHAIVITTICRLAPEKGIHIALESIRIALSKLSPKLSEQICFLIVGEGPSRKQIEEDICRLGLNQTCVLWGQASHEEVLLLHSLSDIYVYSGVRGGGYSLVMLEAMASGCAVVASDDPLANVRMLEDGRGIVVPVGDVEQTAMALVQLVSDAECRSQMGHLARDYVARYNTTSLFKRVWMRATYWSSLAELLSPGKESERL</sequence>
<name>A0A5J4KJM1_9CHLR</name>
<dbReference type="PANTHER" id="PTHR12526">
    <property type="entry name" value="GLYCOSYLTRANSFERASE"/>
    <property type="match status" value="1"/>
</dbReference>
<comment type="caution">
    <text evidence="3">The sequence shown here is derived from an EMBL/GenBank/DDBJ whole genome shotgun (WGS) entry which is preliminary data.</text>
</comment>
<dbReference type="EMBL" id="BKZW01000001">
    <property type="protein sequence ID" value="GER86351.1"/>
    <property type="molecule type" value="Genomic_DNA"/>
</dbReference>
<dbReference type="Pfam" id="PF06662">
    <property type="entry name" value="C5-epim_C"/>
    <property type="match status" value="1"/>
</dbReference>
<organism evidence="3 4">
    <name type="scientific">Dictyobacter vulcani</name>
    <dbReference type="NCBI Taxonomy" id="2607529"/>
    <lineage>
        <taxon>Bacteria</taxon>
        <taxon>Bacillati</taxon>
        <taxon>Chloroflexota</taxon>
        <taxon>Ktedonobacteria</taxon>
        <taxon>Ktedonobacterales</taxon>
        <taxon>Dictyobacteraceae</taxon>
        <taxon>Dictyobacter</taxon>
    </lineage>
</organism>
<dbReference type="SUPFAM" id="SSF48208">
    <property type="entry name" value="Six-hairpin glycosidases"/>
    <property type="match status" value="1"/>
</dbReference>
<dbReference type="Gene3D" id="3.40.50.2000">
    <property type="entry name" value="Glycogen Phosphorylase B"/>
    <property type="match status" value="2"/>
</dbReference>
<dbReference type="GO" id="GO:0005975">
    <property type="term" value="P:carbohydrate metabolic process"/>
    <property type="evidence" value="ECO:0007669"/>
    <property type="project" value="InterPro"/>
</dbReference>
<feature type="domain" description="D-glucuronyl C5-epimerase C-terminal" evidence="2">
    <location>
        <begin position="113"/>
        <end position="277"/>
    </location>
</feature>
<dbReference type="RefSeq" id="WP_151754495.1">
    <property type="nucleotide sequence ID" value="NZ_BKZW01000001.1"/>
</dbReference>
<evidence type="ECO:0000259" key="2">
    <source>
        <dbReference type="Pfam" id="PF06662"/>
    </source>
</evidence>
<dbReference type="InterPro" id="IPR001296">
    <property type="entry name" value="Glyco_trans_1"/>
</dbReference>
<dbReference type="CDD" id="cd03801">
    <property type="entry name" value="GT4_PimA-like"/>
    <property type="match status" value="1"/>
</dbReference>
<proteinExistence type="predicted"/>
<accession>A0A5J4KJM1</accession>
<keyword evidence="4" id="KW-1185">Reference proteome</keyword>
<protein>
    <recommendedName>
        <fullName evidence="5">Glycosyl transferase family 1 domain-containing protein</fullName>
    </recommendedName>
</protein>
<dbReference type="Proteomes" id="UP000326912">
    <property type="component" value="Unassembled WGS sequence"/>
</dbReference>
<dbReference type="AlphaFoldDB" id="A0A5J4KJM1"/>
<dbReference type="InterPro" id="IPR010598">
    <property type="entry name" value="C5-epim_C"/>
</dbReference>
<feature type="domain" description="Glycosyl transferase family 1" evidence="1">
    <location>
        <begin position="534"/>
        <end position="707"/>
    </location>
</feature>